<reference evidence="2 3" key="1">
    <citation type="submission" date="2019-03" db="EMBL/GenBank/DDBJ databases">
        <title>Bacillus niacini sp. nov. a Nicotinate-Metabolizing Mesophile Isolated from Soil.</title>
        <authorList>
            <person name="Zhang G."/>
        </authorList>
    </citation>
    <scope>NUCLEOTIDE SEQUENCE [LARGE SCALE GENOMIC DNA]</scope>
    <source>
        <strain evidence="2 3">WN066</strain>
    </source>
</reference>
<keyword evidence="4" id="KW-1185">Reference proteome</keyword>
<comment type="caution">
    <text evidence="2">The sequence shown here is derived from an EMBL/GenBank/DDBJ whole genome shotgun (WGS) entry which is preliminary data.</text>
</comment>
<organism evidence="2 3">
    <name type="scientific">Bacillus salipaludis</name>
    <dbReference type="NCBI Taxonomy" id="2547811"/>
    <lineage>
        <taxon>Bacteria</taxon>
        <taxon>Bacillati</taxon>
        <taxon>Bacillota</taxon>
        <taxon>Bacilli</taxon>
        <taxon>Bacillales</taxon>
        <taxon>Bacillaceae</taxon>
        <taxon>Bacillus</taxon>
    </lineage>
</organism>
<dbReference type="EMBL" id="JAVGVR010000001">
    <property type="protein sequence ID" value="MDQ6599980.1"/>
    <property type="molecule type" value="Genomic_DNA"/>
</dbReference>
<evidence type="ECO:0000313" key="3">
    <source>
        <dbReference type="Proteomes" id="UP000295132"/>
    </source>
</evidence>
<reference evidence="1" key="2">
    <citation type="submission" date="2023-08" db="EMBL/GenBank/DDBJ databases">
        <title>Nitrogen cycling bacteria in agricultural field soils.</title>
        <authorList>
            <person name="Jang J."/>
        </authorList>
    </citation>
    <scope>NUCLEOTIDE SEQUENCE</scope>
    <source>
        <strain evidence="1">PS3-36</strain>
    </source>
</reference>
<evidence type="ECO:0000313" key="2">
    <source>
        <dbReference type="EMBL" id="TDK61417.1"/>
    </source>
</evidence>
<dbReference type="AlphaFoldDB" id="A0A4R5VS63"/>
<proteinExistence type="predicted"/>
<evidence type="ECO:0000313" key="1">
    <source>
        <dbReference type="EMBL" id="MDQ6599980.1"/>
    </source>
</evidence>
<dbReference type="Proteomes" id="UP001178888">
    <property type="component" value="Unassembled WGS sequence"/>
</dbReference>
<dbReference type="Pfam" id="PF04525">
    <property type="entry name" value="LOR"/>
    <property type="match status" value="1"/>
</dbReference>
<name>A0A4R5VS63_9BACI</name>
<dbReference type="InterPro" id="IPR007612">
    <property type="entry name" value="LOR"/>
</dbReference>
<protein>
    <submittedName>
        <fullName evidence="2">Uncharacterized protein</fullName>
    </submittedName>
</protein>
<dbReference type="EMBL" id="SMYO01000005">
    <property type="protein sequence ID" value="TDK61417.1"/>
    <property type="molecule type" value="Genomic_DNA"/>
</dbReference>
<dbReference type="Proteomes" id="UP000295132">
    <property type="component" value="Unassembled WGS sequence"/>
</dbReference>
<accession>A0A4R5VS63</accession>
<evidence type="ECO:0000313" key="4">
    <source>
        <dbReference type="Proteomes" id="UP001178888"/>
    </source>
</evidence>
<dbReference type="RefSeq" id="WP_133334289.1">
    <property type="nucleotide sequence ID" value="NZ_JAVGVR010000001.1"/>
</dbReference>
<gene>
    <name evidence="2" type="ORF">E2K98_10980</name>
    <name evidence="1" type="ORF">RCG21_27170</name>
</gene>
<sequence>MNKDSLYFKDNFFSSGRTEVYNSLKEKVGDLDLKSAFSSSIDVIDGNGKKIISGRFGLFSNKWRILNGCEQEIGILKQKLTFFAKKYEYNAFDRGVYIIEAEAFSREYEVFDEQSNQIAKFEKVSGFFASPAFQLTNLKESLRSEELIAVIMGVNAIQKRRSSNGTAAGSTGN</sequence>